<dbReference type="KEGG" id="hmr:Hipma_1089"/>
<sequence>MKKILFILIFIITLYSRISAASMADYCAVPPFITQSVYPNILIILDNSGSMYNFAYENDFNPSITYYGYFDSDKKYKYDNGGEYFYEDASGEWDGNFLNWLTMRRVDLLKKVLVGGREDQSSDGSWYLMGEPNPDRDYNKEYSNVDDYTPYSGNQSFLVTGGKFYVGYWSGDVFYYYDNPYYIKIKLEDEKTGIIQKMWDKVRFGLMFFNVGNKFEDGRNSDGGYVAEWISGPGENQELVNEIRNIEPSTWTPLAETYYEALRYFGAEDSAYNRGVNYSHNDPVQYRCQKNFVLLITDGESTKDENLPGGYFNGNVGKVTDSNLDIKTWMDKIAENEGYSSQWSSELSEDGTYYLEGVAYYSHVSDLRSDMDGSQNLNLYVVYTFGNSDTARDLLKKAAKYGGFKDINDNNVPDLQKEWDNDDNGVPDNYFEAQSGYKIKDDIYRAISNILKKTSSGTSVSVLAKKVKMGSLLNQAVFYAKKDVNNTEINWIGQLFTYWFYNDKGVQNIREDTIVNHALDICSYGSYGGDEILEFDVDNTTGDLEIKKYKSACTGEKYDNDNQIPETVNSLDDVKYLWEAGKELADTSYDNRTIYTTDGHSLISFDTDHISSFQAYLGSDNYTDSSTPFPDNMTVDNITNYIRGLDFSGARNRSYNDNGTTKVWKLGDIIYSSPKVVDYNDYAMVYVGANDGMLHAFRLGYLSKSGLSQYQVAKLCNSSSSCSVDKLGKEEWAFIPKDVLPYLRYLADPDYCHIYTVDLTPYMIYDVESSNSTVRKILIGGMRMGGGVTGCSTSDGCINPPEDTCSPAAYSYDNDSCVGRSSYFALDVTDPRNPNFLWEFNKPYLGFAYSGPGIIKRKNDNGTVNYYIVFTSGPTNYRGESKQDLHLYILKLDSDFKISQIYDETNKLGNQNNAFGSRIMSDGIDRDNDGNTDLLFFGMTQLNGSAWQGNVFAIRPTDDENPDNWDYIKVFNQGTSAITSSIRYMKCFNHDYIYFGTGRWYYRGDDPGQNSNDKESLYGVMIDGCFSGNCNVNQAKNTTESCSELDSAQSVWAYKVDLDPKTGNYTKERLISDPAVDPYDNLVFFATTEPSSDVCLFGGRSRMWGLNCATGLSMFDTSCADKGYVSEVLQNTVYMQLSRGNIVQVNKNAFTENNRATTEWHQGITPETQPILPPPYKGYSPYILLWLEK</sequence>
<evidence type="ECO:0000256" key="1">
    <source>
        <dbReference type="SAM" id="SignalP"/>
    </source>
</evidence>
<reference evidence="2 3" key="1">
    <citation type="journal article" date="2011" name="Stand. Genomic Sci.">
        <title>Complete genome sequence of the thermophilic sulfur-reducer Hippea maritima type strain (MH(2)).</title>
        <authorList>
            <person name="Huntemann M."/>
            <person name="Lu M."/>
            <person name="Nolan M."/>
            <person name="Lapidus A."/>
            <person name="Lucas S."/>
            <person name="Hammon N."/>
            <person name="Deshpande S."/>
            <person name="Cheng J.F."/>
            <person name="Tapia R."/>
            <person name="Han C."/>
            <person name="Goodwin L."/>
            <person name="Pitluck S."/>
            <person name="Liolios K."/>
            <person name="Pagani I."/>
            <person name="Ivanova N."/>
            <person name="Ovchinikova G."/>
            <person name="Pati A."/>
            <person name="Chen A."/>
            <person name="Palaniappan K."/>
            <person name="Land M."/>
            <person name="Hauser L."/>
            <person name="Jeffries C.D."/>
            <person name="Detter J.C."/>
            <person name="Brambilla E.M."/>
            <person name="Rohde M."/>
            <person name="Spring S."/>
            <person name="Goker M."/>
            <person name="Woyke T."/>
            <person name="Bristow J."/>
            <person name="Eisen J.A."/>
            <person name="Markowitz V."/>
            <person name="Hugenholtz P."/>
            <person name="Kyrpides N.C."/>
            <person name="Klenk H.P."/>
            <person name="Mavromatis K."/>
        </authorList>
    </citation>
    <scope>NUCLEOTIDE SEQUENCE [LARGE SCALE GENOMIC DNA]</scope>
    <source>
        <strain evidence="3">ATCC 700847 / DSM 10411 / MH2</strain>
    </source>
</reference>
<evidence type="ECO:0008006" key="4">
    <source>
        <dbReference type="Google" id="ProtNLM"/>
    </source>
</evidence>
<dbReference type="EMBL" id="CP002606">
    <property type="protein sequence ID" value="AEA34055.1"/>
    <property type="molecule type" value="Genomic_DNA"/>
</dbReference>
<dbReference type="AlphaFoldDB" id="F2LWC1"/>
<feature type="signal peptide" evidence="1">
    <location>
        <begin position="1"/>
        <end position="20"/>
    </location>
</feature>
<keyword evidence="1" id="KW-0732">Signal</keyword>
<dbReference type="HOGENOM" id="CLU_001890_4_0_7"/>
<name>F2LWC1_HIPMA</name>
<accession>F2LWC1</accession>
<dbReference type="STRING" id="760142.Hipma_1089"/>
<dbReference type="RefSeq" id="WP_013682093.1">
    <property type="nucleotide sequence ID" value="NC_015318.1"/>
</dbReference>
<dbReference type="eggNOG" id="COG3419">
    <property type="taxonomic scope" value="Bacteria"/>
</dbReference>
<evidence type="ECO:0000313" key="2">
    <source>
        <dbReference type="EMBL" id="AEA34055.1"/>
    </source>
</evidence>
<dbReference type="InParanoid" id="F2LWC1"/>
<gene>
    <name evidence="2" type="ordered locus">Hipma_1089</name>
</gene>
<protein>
    <recommendedName>
        <fullName evidence="4">Type IV pilin biogenesis protein</fullName>
    </recommendedName>
</protein>
<feature type="chain" id="PRO_5003281575" description="Type IV pilin biogenesis protein" evidence="1">
    <location>
        <begin position="21"/>
        <end position="1189"/>
    </location>
</feature>
<keyword evidence="3" id="KW-1185">Reference proteome</keyword>
<organism evidence="2 3">
    <name type="scientific">Hippea maritima (strain ATCC 700847 / DSM 10411 / MH2)</name>
    <dbReference type="NCBI Taxonomy" id="760142"/>
    <lineage>
        <taxon>Bacteria</taxon>
        <taxon>Pseudomonadati</taxon>
        <taxon>Campylobacterota</taxon>
        <taxon>Desulfurellia</taxon>
        <taxon>Desulfurellales</taxon>
        <taxon>Hippeaceae</taxon>
        <taxon>Hippea</taxon>
    </lineage>
</organism>
<reference evidence="3" key="2">
    <citation type="submission" date="2011-03" db="EMBL/GenBank/DDBJ databases">
        <title>The complete genome of Hippea maritima DSM 10411.</title>
        <authorList>
            <consortium name="US DOE Joint Genome Institute (JGI-PGF)"/>
            <person name="Lucas S."/>
            <person name="Copeland A."/>
            <person name="Lapidus A."/>
            <person name="Bruce D."/>
            <person name="Goodwin L."/>
            <person name="Pitluck S."/>
            <person name="Peters L."/>
            <person name="Kyrpides N."/>
            <person name="Mavromatis K."/>
            <person name="Pagani I."/>
            <person name="Ivanova N."/>
            <person name="Mikhailova N."/>
            <person name="Lu M."/>
            <person name="Detter J.C."/>
            <person name="Tapia R."/>
            <person name="Han C."/>
            <person name="Land M."/>
            <person name="Hauser L."/>
            <person name="Markowitz V."/>
            <person name="Cheng J.-F."/>
            <person name="Hugenholtz P."/>
            <person name="Woyke T."/>
            <person name="Wu D."/>
            <person name="Spring S."/>
            <person name="Schroeder M."/>
            <person name="Brambilla E."/>
            <person name="Klenk H.-P."/>
            <person name="Eisen J.A."/>
        </authorList>
    </citation>
    <scope>NUCLEOTIDE SEQUENCE [LARGE SCALE GENOMIC DNA]</scope>
    <source>
        <strain evidence="3">ATCC 700847 / DSM 10411 / MH2</strain>
    </source>
</reference>
<proteinExistence type="predicted"/>
<dbReference type="Proteomes" id="UP000008139">
    <property type="component" value="Chromosome"/>
</dbReference>
<dbReference type="OrthoDB" id="7156875at2"/>
<evidence type="ECO:0000313" key="3">
    <source>
        <dbReference type="Proteomes" id="UP000008139"/>
    </source>
</evidence>